<evidence type="ECO:0008006" key="4">
    <source>
        <dbReference type="Google" id="ProtNLM"/>
    </source>
</evidence>
<dbReference type="OrthoDB" id="10377300at2759"/>
<evidence type="ECO:0000256" key="1">
    <source>
        <dbReference type="SAM" id="MobiDB-lite"/>
    </source>
</evidence>
<dbReference type="EMBL" id="LK023336">
    <property type="protein sequence ID" value="CDS10544.1"/>
    <property type="molecule type" value="Genomic_DNA"/>
</dbReference>
<proteinExistence type="predicted"/>
<sequence>MKLSAIAIICTIALAASVTAKGQQQGNKKPCSGRPEQECKEPECQPTYGNPRRSDGSDFHTSNAPLIWDFTGCFEPRKTMSPSDFDFPGGFNFGNLPPPEGQDPPAH</sequence>
<feature type="compositionally biased region" description="Pro residues" evidence="1">
    <location>
        <begin position="96"/>
        <end position="107"/>
    </location>
</feature>
<accession>A0A077WTF1</accession>
<feature type="region of interest" description="Disordered" evidence="1">
    <location>
        <begin position="20"/>
        <end position="61"/>
    </location>
</feature>
<feature type="region of interest" description="Disordered" evidence="1">
    <location>
        <begin position="79"/>
        <end position="107"/>
    </location>
</feature>
<evidence type="ECO:0000313" key="3">
    <source>
        <dbReference type="EMBL" id="CDS10544.1"/>
    </source>
</evidence>
<organism evidence="3">
    <name type="scientific">Lichtheimia ramosa</name>
    <dbReference type="NCBI Taxonomy" id="688394"/>
    <lineage>
        <taxon>Eukaryota</taxon>
        <taxon>Fungi</taxon>
        <taxon>Fungi incertae sedis</taxon>
        <taxon>Mucoromycota</taxon>
        <taxon>Mucoromycotina</taxon>
        <taxon>Mucoromycetes</taxon>
        <taxon>Mucorales</taxon>
        <taxon>Lichtheimiaceae</taxon>
        <taxon>Lichtheimia</taxon>
    </lineage>
</organism>
<reference evidence="3" key="1">
    <citation type="journal article" date="2014" name="Genome Announc.">
        <title>De novo whole-genome sequence and genome annotation of Lichtheimia ramosa.</title>
        <authorList>
            <person name="Linde J."/>
            <person name="Schwartze V."/>
            <person name="Binder U."/>
            <person name="Lass-Florl C."/>
            <person name="Voigt K."/>
            <person name="Horn F."/>
        </authorList>
    </citation>
    <scope>NUCLEOTIDE SEQUENCE</scope>
    <source>
        <strain evidence="3">JMRC FSU:6197</strain>
    </source>
</reference>
<feature type="chain" id="PRO_5001726597" description="Secreted protein" evidence="2">
    <location>
        <begin position="21"/>
        <end position="107"/>
    </location>
</feature>
<keyword evidence="2" id="KW-0732">Signal</keyword>
<evidence type="ECO:0000256" key="2">
    <source>
        <dbReference type="SAM" id="SignalP"/>
    </source>
</evidence>
<feature type="signal peptide" evidence="2">
    <location>
        <begin position="1"/>
        <end position="20"/>
    </location>
</feature>
<name>A0A077WTF1_9FUNG</name>
<protein>
    <recommendedName>
        <fullName evidence="4">Secreted protein</fullName>
    </recommendedName>
</protein>
<gene>
    <name evidence="3" type="ORF">LRAMOSA11030</name>
</gene>
<feature type="compositionally biased region" description="Low complexity" evidence="1">
    <location>
        <begin position="84"/>
        <end position="95"/>
    </location>
</feature>
<dbReference type="AlphaFoldDB" id="A0A077WTF1"/>